<dbReference type="OrthoDB" id="5295945at2"/>
<dbReference type="CDD" id="cd02165">
    <property type="entry name" value="NMNAT"/>
    <property type="match status" value="1"/>
</dbReference>
<dbReference type="GO" id="GO:0005524">
    <property type="term" value="F:ATP binding"/>
    <property type="evidence" value="ECO:0007669"/>
    <property type="project" value="UniProtKB-KW"/>
</dbReference>
<evidence type="ECO:0000256" key="1">
    <source>
        <dbReference type="ARBA" id="ARBA00002324"/>
    </source>
</evidence>
<dbReference type="EMBL" id="AVBG01000012">
    <property type="protein sequence ID" value="KGP90468.1"/>
    <property type="molecule type" value="Genomic_DNA"/>
</dbReference>
<dbReference type="EC" id="2.7.7.18" evidence="10"/>
<dbReference type="STRING" id="1385513.N780_04820"/>
<dbReference type="eggNOG" id="COG1057">
    <property type="taxonomic scope" value="Bacteria"/>
</dbReference>
<evidence type="ECO:0000256" key="2">
    <source>
        <dbReference type="ARBA" id="ARBA00005019"/>
    </source>
</evidence>
<evidence type="ECO:0000256" key="8">
    <source>
        <dbReference type="ARBA" id="ARBA00023027"/>
    </source>
</evidence>
<comment type="pathway">
    <text evidence="2 10">Cofactor biosynthesis; NAD(+) biosynthesis; deamido-NAD(+) from nicotinate D-ribonucleotide: step 1/1.</text>
</comment>
<sequence length="189" mass="21737">MKKIGLLGGTFDPPHMGHLLIAEEVYQELGLDEVWFIPSNDPPHKTATNTKVNDRLEMTQLAIDSNPHFKINTIEIERSGTSYTFDTVKTLIDEFEDIQFYFIMGGDMVEYLPKWNRIDELVEMITFVGVKRKGHDLTSPYPIQTIDIPVFEVSSTFIRERIMQGRSARYLLPQSVESFIKEQGLYGSE</sequence>
<evidence type="ECO:0000256" key="7">
    <source>
        <dbReference type="ARBA" id="ARBA00022840"/>
    </source>
</evidence>
<evidence type="ECO:0000313" key="13">
    <source>
        <dbReference type="Proteomes" id="UP000030153"/>
    </source>
</evidence>
<dbReference type="RefSeq" id="WP_036785684.1">
    <property type="nucleotide sequence ID" value="NZ_AVBG01000012.1"/>
</dbReference>
<evidence type="ECO:0000256" key="10">
    <source>
        <dbReference type="HAMAP-Rule" id="MF_00244"/>
    </source>
</evidence>
<keyword evidence="7 10" id="KW-0067">ATP-binding</keyword>
<reference evidence="12 13" key="1">
    <citation type="submission" date="2013-08" db="EMBL/GenBank/DDBJ databases">
        <title>Genome of Pontibacillus chungwhensis.</title>
        <authorList>
            <person name="Wang Q."/>
            <person name="Wang G."/>
        </authorList>
    </citation>
    <scope>NUCLEOTIDE SEQUENCE [LARGE SCALE GENOMIC DNA]</scope>
    <source>
        <strain evidence="12 13">BH030062</strain>
    </source>
</reference>
<dbReference type="UniPathway" id="UPA00253">
    <property type="reaction ID" value="UER00332"/>
</dbReference>
<dbReference type="GO" id="GO:0009435">
    <property type="term" value="P:NAD+ biosynthetic process"/>
    <property type="evidence" value="ECO:0007669"/>
    <property type="project" value="UniProtKB-UniRule"/>
</dbReference>
<dbReference type="HAMAP" id="MF_00244">
    <property type="entry name" value="NaMN_adenylyltr"/>
    <property type="match status" value="1"/>
</dbReference>
<comment type="function">
    <text evidence="1 10">Catalyzes the reversible adenylation of nicotinate mononucleotide (NaMN) to nicotinic acid adenine dinucleotide (NaAD).</text>
</comment>
<comment type="similarity">
    <text evidence="10">Belongs to the NadD family.</text>
</comment>
<evidence type="ECO:0000256" key="9">
    <source>
        <dbReference type="ARBA" id="ARBA00048721"/>
    </source>
</evidence>
<proteinExistence type="inferred from homology"/>
<dbReference type="InterPro" id="IPR014729">
    <property type="entry name" value="Rossmann-like_a/b/a_fold"/>
</dbReference>
<dbReference type="InterPro" id="IPR005248">
    <property type="entry name" value="NadD/NMNAT"/>
</dbReference>
<dbReference type="NCBIfam" id="TIGR00482">
    <property type="entry name" value="nicotinate (nicotinamide) nucleotide adenylyltransferase"/>
    <property type="match status" value="1"/>
</dbReference>
<dbReference type="PANTHER" id="PTHR39321:SF3">
    <property type="entry name" value="PHOSPHOPANTETHEINE ADENYLYLTRANSFERASE"/>
    <property type="match status" value="1"/>
</dbReference>
<evidence type="ECO:0000256" key="6">
    <source>
        <dbReference type="ARBA" id="ARBA00022741"/>
    </source>
</evidence>
<dbReference type="PANTHER" id="PTHR39321">
    <property type="entry name" value="NICOTINATE-NUCLEOTIDE ADENYLYLTRANSFERASE-RELATED"/>
    <property type="match status" value="1"/>
</dbReference>
<comment type="caution">
    <text evidence="12">The sequence shown here is derived from an EMBL/GenBank/DDBJ whole genome shotgun (WGS) entry which is preliminary data.</text>
</comment>
<evidence type="ECO:0000259" key="11">
    <source>
        <dbReference type="Pfam" id="PF01467"/>
    </source>
</evidence>
<dbReference type="NCBIfam" id="NF000841">
    <property type="entry name" value="PRK00071.1-4"/>
    <property type="match status" value="1"/>
</dbReference>
<dbReference type="AlphaFoldDB" id="A0A0A2UUP9"/>
<dbReference type="Pfam" id="PF01467">
    <property type="entry name" value="CTP_transf_like"/>
    <property type="match status" value="1"/>
</dbReference>
<dbReference type="Proteomes" id="UP000030153">
    <property type="component" value="Unassembled WGS sequence"/>
</dbReference>
<keyword evidence="13" id="KW-1185">Reference proteome</keyword>
<dbReference type="InterPro" id="IPR004821">
    <property type="entry name" value="Cyt_trans-like"/>
</dbReference>
<gene>
    <name evidence="10" type="primary">nadD</name>
    <name evidence="12" type="ORF">N780_04820</name>
</gene>
<dbReference type="NCBIfam" id="TIGR00125">
    <property type="entry name" value="cyt_tran_rel"/>
    <property type="match status" value="1"/>
</dbReference>
<dbReference type="GO" id="GO:0004515">
    <property type="term" value="F:nicotinate-nucleotide adenylyltransferase activity"/>
    <property type="evidence" value="ECO:0007669"/>
    <property type="project" value="UniProtKB-UniRule"/>
</dbReference>
<dbReference type="NCBIfam" id="NF000840">
    <property type="entry name" value="PRK00071.1-3"/>
    <property type="match status" value="1"/>
</dbReference>
<name>A0A0A2UUP9_9BACI</name>
<comment type="catalytic activity">
    <reaction evidence="9 10">
        <text>nicotinate beta-D-ribonucleotide + ATP + H(+) = deamido-NAD(+) + diphosphate</text>
        <dbReference type="Rhea" id="RHEA:22860"/>
        <dbReference type="ChEBI" id="CHEBI:15378"/>
        <dbReference type="ChEBI" id="CHEBI:30616"/>
        <dbReference type="ChEBI" id="CHEBI:33019"/>
        <dbReference type="ChEBI" id="CHEBI:57502"/>
        <dbReference type="ChEBI" id="CHEBI:58437"/>
        <dbReference type="EC" id="2.7.7.18"/>
    </reaction>
</comment>
<protein>
    <recommendedName>
        <fullName evidence="10">Probable nicotinate-nucleotide adenylyltransferase</fullName>
        <ecNumber evidence="10">2.7.7.18</ecNumber>
    </recommendedName>
    <alternativeName>
        <fullName evidence="10">Deamido-NAD(+) diphosphorylase</fullName>
    </alternativeName>
    <alternativeName>
        <fullName evidence="10">Deamido-NAD(+) pyrophosphorylase</fullName>
    </alternativeName>
    <alternativeName>
        <fullName evidence="10">Nicotinate mononucleotide adenylyltransferase</fullName>
        <shortName evidence="10">NaMN adenylyltransferase</shortName>
    </alternativeName>
</protein>
<keyword evidence="4 10" id="KW-0808">Transferase</keyword>
<keyword evidence="3 10" id="KW-0662">Pyridine nucleotide biosynthesis</keyword>
<keyword evidence="8 10" id="KW-0520">NAD</keyword>
<evidence type="ECO:0000256" key="3">
    <source>
        <dbReference type="ARBA" id="ARBA00022642"/>
    </source>
</evidence>
<organism evidence="12 13">
    <name type="scientific">Pontibacillus chungwhensis BH030062</name>
    <dbReference type="NCBI Taxonomy" id="1385513"/>
    <lineage>
        <taxon>Bacteria</taxon>
        <taxon>Bacillati</taxon>
        <taxon>Bacillota</taxon>
        <taxon>Bacilli</taxon>
        <taxon>Bacillales</taxon>
        <taxon>Bacillaceae</taxon>
        <taxon>Pontibacillus</taxon>
    </lineage>
</organism>
<evidence type="ECO:0000256" key="4">
    <source>
        <dbReference type="ARBA" id="ARBA00022679"/>
    </source>
</evidence>
<evidence type="ECO:0000256" key="5">
    <source>
        <dbReference type="ARBA" id="ARBA00022695"/>
    </source>
</evidence>
<dbReference type="SUPFAM" id="SSF52374">
    <property type="entry name" value="Nucleotidylyl transferase"/>
    <property type="match status" value="1"/>
</dbReference>
<feature type="domain" description="Cytidyltransferase-like" evidence="11">
    <location>
        <begin position="6"/>
        <end position="161"/>
    </location>
</feature>
<accession>A0A0A2UUP9</accession>
<keyword evidence="6 10" id="KW-0547">Nucleotide-binding</keyword>
<evidence type="ECO:0000313" key="12">
    <source>
        <dbReference type="EMBL" id="KGP90468.1"/>
    </source>
</evidence>
<dbReference type="Gene3D" id="3.40.50.620">
    <property type="entry name" value="HUPs"/>
    <property type="match status" value="1"/>
</dbReference>
<keyword evidence="5 10" id="KW-0548">Nucleotidyltransferase</keyword>